<keyword evidence="2" id="KW-0677">Repeat</keyword>
<dbReference type="InterPro" id="IPR001611">
    <property type="entry name" value="Leu-rich_rpt"/>
</dbReference>
<dbReference type="PROSITE" id="PS51450">
    <property type="entry name" value="LRR"/>
    <property type="match status" value="2"/>
</dbReference>
<accession>A0A8T0CEI9</accession>
<feature type="region of interest" description="Disordered" evidence="3">
    <location>
        <begin position="1"/>
        <end position="26"/>
    </location>
</feature>
<dbReference type="Proteomes" id="UP000806378">
    <property type="component" value="Unassembled WGS sequence"/>
</dbReference>
<dbReference type="EMBL" id="MU100197">
    <property type="protein sequence ID" value="KAF7845798.1"/>
    <property type="molecule type" value="Genomic_DNA"/>
</dbReference>
<dbReference type="GO" id="GO:0035591">
    <property type="term" value="F:signaling adaptor activity"/>
    <property type="evidence" value="ECO:0007669"/>
    <property type="project" value="TreeGrafter"/>
</dbReference>
<dbReference type="Gramene" id="rna-gnl|WGS:JABURB|Cocit.L0628.1">
    <property type="protein sequence ID" value="cds-KAF7845798.1"/>
    <property type="gene ID" value="gene-BT93_L0628"/>
</dbReference>
<evidence type="ECO:0000256" key="2">
    <source>
        <dbReference type="ARBA" id="ARBA00022737"/>
    </source>
</evidence>
<keyword evidence="1" id="KW-0433">Leucine-rich repeat</keyword>
<dbReference type="Gene3D" id="3.80.10.10">
    <property type="entry name" value="Ribonuclease Inhibitor"/>
    <property type="match status" value="1"/>
</dbReference>
<evidence type="ECO:0000256" key="3">
    <source>
        <dbReference type="SAM" id="MobiDB-lite"/>
    </source>
</evidence>
<dbReference type="PANTHER" id="PTHR47566">
    <property type="match status" value="1"/>
</dbReference>
<dbReference type="SMART" id="SM00365">
    <property type="entry name" value="LRR_SD22"/>
    <property type="match status" value="3"/>
</dbReference>
<gene>
    <name evidence="4" type="ORF">BT93_L0628</name>
</gene>
<proteinExistence type="predicted"/>
<dbReference type="Pfam" id="PF13855">
    <property type="entry name" value="LRR_8"/>
    <property type="match status" value="1"/>
</dbReference>
<sequence length="230" mass="25324">MMSLSVSVSQPLSKVNSSDRSMSKQNLAIPTSPAARVDATFLLSDLPEFTVHDVDGERPSEKALAQRVSDHIANDRYGLAIQSLVKTLTDVEPDEPYWEDIKHLNLGERDLCSVHNLEDFCAGLEELDISNNNIAHLEGAPLTLRRLNVNSNALSSLTAWSHLMNLQYLDISHNSVESLDGLSVLYHLRELRADDNRVSSLDGITGLDGLLKLSVKNNNLKALDLEGAQL</sequence>
<evidence type="ECO:0000313" key="5">
    <source>
        <dbReference type="Proteomes" id="UP000806378"/>
    </source>
</evidence>
<comment type="caution">
    <text evidence="4">The sequence shown here is derived from an EMBL/GenBank/DDBJ whole genome shotgun (WGS) entry which is preliminary data.</text>
</comment>
<keyword evidence="5" id="KW-1185">Reference proteome</keyword>
<dbReference type="SUPFAM" id="SSF52058">
    <property type="entry name" value="L domain-like"/>
    <property type="match status" value="1"/>
</dbReference>
<dbReference type="GO" id="GO:0031028">
    <property type="term" value="P:septation initiation signaling"/>
    <property type="evidence" value="ECO:0007669"/>
    <property type="project" value="TreeGrafter"/>
</dbReference>
<organism evidence="4 5">
    <name type="scientific">Corymbia citriodora subsp. variegata</name>
    <dbReference type="NCBI Taxonomy" id="360336"/>
    <lineage>
        <taxon>Eukaryota</taxon>
        <taxon>Viridiplantae</taxon>
        <taxon>Streptophyta</taxon>
        <taxon>Embryophyta</taxon>
        <taxon>Tracheophyta</taxon>
        <taxon>Spermatophyta</taxon>
        <taxon>Magnoliopsida</taxon>
        <taxon>eudicotyledons</taxon>
        <taxon>Gunneridae</taxon>
        <taxon>Pentapetalae</taxon>
        <taxon>rosids</taxon>
        <taxon>malvids</taxon>
        <taxon>Myrtales</taxon>
        <taxon>Myrtaceae</taxon>
        <taxon>Myrtoideae</taxon>
        <taxon>Eucalypteae</taxon>
        <taxon>Corymbia</taxon>
    </lineage>
</organism>
<evidence type="ECO:0000313" key="4">
    <source>
        <dbReference type="EMBL" id="KAF7845798.1"/>
    </source>
</evidence>
<name>A0A8T0CEI9_CORYI</name>
<dbReference type="PRINTS" id="PR00019">
    <property type="entry name" value="LEURICHRPT"/>
</dbReference>
<dbReference type="OrthoDB" id="1904536at2759"/>
<reference evidence="4" key="1">
    <citation type="submission" date="2020-05" db="EMBL/GenBank/DDBJ databases">
        <title>WGS assembly of Corymbia citriodora subspecies variegata.</title>
        <authorList>
            <person name="Barry K."/>
            <person name="Hundley H."/>
            <person name="Shu S."/>
            <person name="Jenkins J."/>
            <person name="Grimwood J."/>
            <person name="Baten A."/>
        </authorList>
    </citation>
    <scope>NUCLEOTIDE SEQUENCE</scope>
    <source>
        <strain evidence="4">CV2-018</strain>
    </source>
</reference>
<dbReference type="InterPro" id="IPR052574">
    <property type="entry name" value="CDIRP"/>
</dbReference>
<dbReference type="AlphaFoldDB" id="A0A8T0CEI9"/>
<protein>
    <submittedName>
        <fullName evidence="4">Uncharacterized protein</fullName>
    </submittedName>
</protein>
<dbReference type="PANTHER" id="PTHR47566:SF1">
    <property type="entry name" value="PROTEIN NUD1"/>
    <property type="match status" value="1"/>
</dbReference>
<dbReference type="InterPro" id="IPR032675">
    <property type="entry name" value="LRR_dom_sf"/>
</dbReference>
<dbReference type="GO" id="GO:1902412">
    <property type="term" value="P:regulation of mitotic cytokinesis"/>
    <property type="evidence" value="ECO:0007669"/>
    <property type="project" value="TreeGrafter"/>
</dbReference>
<evidence type="ECO:0000256" key="1">
    <source>
        <dbReference type="ARBA" id="ARBA00022614"/>
    </source>
</evidence>